<dbReference type="Pfam" id="PF18012">
    <property type="entry name" value="PH_17"/>
    <property type="match status" value="1"/>
</dbReference>
<evidence type="ECO:0000259" key="8">
    <source>
        <dbReference type="Pfam" id="PF23012"/>
    </source>
</evidence>
<dbReference type="FunCoup" id="A0A2J7PTG2">
    <property type="interactions" value="47"/>
</dbReference>
<feature type="compositionally biased region" description="Basic and acidic residues" evidence="6">
    <location>
        <begin position="18"/>
        <end position="27"/>
    </location>
</feature>
<feature type="compositionally biased region" description="Low complexity" evidence="6">
    <location>
        <begin position="41"/>
        <end position="54"/>
    </location>
</feature>
<feature type="region of interest" description="Disordered" evidence="6">
    <location>
        <begin position="18"/>
        <end position="55"/>
    </location>
</feature>
<dbReference type="OrthoDB" id="9975356at2759"/>
<dbReference type="PANTHER" id="PTHR10554:SF1">
    <property type="entry name" value="FI16515P1"/>
    <property type="match status" value="1"/>
</dbReference>
<evidence type="ECO:0000313" key="10">
    <source>
        <dbReference type="Proteomes" id="UP000235965"/>
    </source>
</evidence>
<dbReference type="GO" id="GO:0005198">
    <property type="term" value="F:structural molecule activity"/>
    <property type="evidence" value="ECO:0007669"/>
    <property type="project" value="InterPro"/>
</dbReference>
<keyword evidence="3" id="KW-0963">Cytoplasm</keyword>
<dbReference type="PANTHER" id="PTHR10554">
    <property type="entry name" value="SYNTROPHIN"/>
    <property type="match status" value="1"/>
</dbReference>
<organism evidence="9 10">
    <name type="scientific">Cryptotermes secundus</name>
    <dbReference type="NCBI Taxonomy" id="105785"/>
    <lineage>
        <taxon>Eukaryota</taxon>
        <taxon>Metazoa</taxon>
        <taxon>Ecdysozoa</taxon>
        <taxon>Arthropoda</taxon>
        <taxon>Hexapoda</taxon>
        <taxon>Insecta</taxon>
        <taxon>Pterygota</taxon>
        <taxon>Neoptera</taxon>
        <taxon>Polyneoptera</taxon>
        <taxon>Dictyoptera</taxon>
        <taxon>Blattodea</taxon>
        <taxon>Blattoidea</taxon>
        <taxon>Termitoidae</taxon>
        <taxon>Kalotermitidae</taxon>
        <taxon>Cryptotermitinae</taxon>
        <taxon>Cryptotermes</taxon>
    </lineage>
</organism>
<feature type="domain" description="Syntrophin C-terminal PH" evidence="8">
    <location>
        <begin position="265"/>
        <end position="349"/>
    </location>
</feature>
<evidence type="ECO:0000256" key="6">
    <source>
        <dbReference type="SAM" id="MobiDB-lite"/>
    </source>
</evidence>
<keyword evidence="4" id="KW-0677">Repeat</keyword>
<dbReference type="InterPro" id="IPR015482">
    <property type="entry name" value="Syntrophin"/>
</dbReference>
<evidence type="ECO:0000313" key="9">
    <source>
        <dbReference type="EMBL" id="PNF19614.1"/>
    </source>
</evidence>
<reference evidence="9 10" key="1">
    <citation type="submission" date="2017-12" db="EMBL/GenBank/DDBJ databases">
        <title>Hemimetabolous genomes reveal molecular basis of termite eusociality.</title>
        <authorList>
            <person name="Harrison M.C."/>
            <person name="Jongepier E."/>
            <person name="Robertson H.M."/>
            <person name="Arning N."/>
            <person name="Bitard-Feildel T."/>
            <person name="Chao H."/>
            <person name="Childers C.P."/>
            <person name="Dinh H."/>
            <person name="Doddapaneni H."/>
            <person name="Dugan S."/>
            <person name="Gowin J."/>
            <person name="Greiner C."/>
            <person name="Han Y."/>
            <person name="Hu H."/>
            <person name="Hughes D.S.T."/>
            <person name="Huylmans A.-K."/>
            <person name="Kemena C."/>
            <person name="Kremer L.P.M."/>
            <person name="Lee S.L."/>
            <person name="Lopez-Ezquerra A."/>
            <person name="Mallet L."/>
            <person name="Monroy-Kuhn J.M."/>
            <person name="Moser A."/>
            <person name="Murali S.C."/>
            <person name="Muzny D.M."/>
            <person name="Otani S."/>
            <person name="Piulachs M.-D."/>
            <person name="Poelchau M."/>
            <person name="Qu J."/>
            <person name="Schaub F."/>
            <person name="Wada-Katsumata A."/>
            <person name="Worley K.C."/>
            <person name="Xie Q."/>
            <person name="Ylla G."/>
            <person name="Poulsen M."/>
            <person name="Gibbs R.A."/>
            <person name="Schal C."/>
            <person name="Richards S."/>
            <person name="Belles X."/>
            <person name="Korb J."/>
            <person name="Bornberg-Bauer E."/>
        </authorList>
    </citation>
    <scope>NUCLEOTIDE SEQUENCE [LARGE SCALE GENOMIC DNA]</scope>
    <source>
        <tissue evidence="9">Whole body</tissue>
    </source>
</reference>
<dbReference type="SUPFAM" id="SSF50729">
    <property type="entry name" value="PH domain-like"/>
    <property type="match status" value="2"/>
</dbReference>
<evidence type="ECO:0000259" key="7">
    <source>
        <dbReference type="Pfam" id="PF18012"/>
    </source>
</evidence>
<evidence type="ECO:0000256" key="4">
    <source>
        <dbReference type="ARBA" id="ARBA00022737"/>
    </source>
</evidence>
<dbReference type="InterPro" id="IPR055108">
    <property type="entry name" value="Syntrophin_4th"/>
</dbReference>
<comment type="subcellular location">
    <subcellularLocation>
        <location evidence="2">Cytoplasm</location>
    </subcellularLocation>
    <subcellularLocation>
        <location evidence="1">Membrane</location>
        <topology evidence="1">Peripheral membrane protein</topology>
    </subcellularLocation>
</comment>
<dbReference type="GO" id="GO:0005737">
    <property type="term" value="C:cytoplasm"/>
    <property type="evidence" value="ECO:0007669"/>
    <property type="project" value="UniProtKB-SubCell"/>
</dbReference>
<dbReference type="GO" id="GO:0016010">
    <property type="term" value="C:dystrophin-associated glycoprotein complex"/>
    <property type="evidence" value="ECO:0007669"/>
    <property type="project" value="TreeGrafter"/>
</dbReference>
<evidence type="ECO:0000256" key="5">
    <source>
        <dbReference type="ARBA" id="ARBA00023136"/>
    </source>
</evidence>
<evidence type="ECO:0000256" key="3">
    <source>
        <dbReference type="ARBA" id="ARBA00022490"/>
    </source>
</evidence>
<dbReference type="Gene3D" id="2.30.29.30">
    <property type="entry name" value="Pleckstrin-homology domain (PH domain)/Phosphotyrosine-binding domain (PTB)"/>
    <property type="match status" value="1"/>
</dbReference>
<keyword evidence="5" id="KW-0472">Membrane</keyword>
<evidence type="ECO:0000256" key="2">
    <source>
        <dbReference type="ARBA" id="ARBA00004496"/>
    </source>
</evidence>
<sequence>MLTVKHYRAATPFLQKNLQRDESHLDNEGASQLRSEDGWRSPSSSRPNSGSFSPTGMQRRWIDIVTVPLMMAYVTRYIFGTDKLRPNAFEVRGLNGVSTGIIHCDDAAILSQWLKYITDNIVGLTNLQMKLYNRNFPATERIEYMGWVNEGILNNNQPWQNYKPRFLTLKGTDVLLFDSPPLNIMDWLKCGLVFKVYQTMFRVIKDSENVDERQHCFLIQTSGHESRYLSVETRQELLRIENAWHCSVCAAVMKLGSKTFSVTTSTGKTAGLTLDWHMGFALYDMESKTYSWKYKFSQLKGSSDDGKCKLKLHFQNAENRIIETKELETSSLQSLLFCMHAFLTAKVASVDPAFLSSITP</sequence>
<dbReference type="Proteomes" id="UP000235965">
    <property type="component" value="Unassembled WGS sequence"/>
</dbReference>
<dbReference type="EMBL" id="NEVH01021574">
    <property type="protein sequence ID" value="PNF19614.1"/>
    <property type="molecule type" value="Genomic_DNA"/>
</dbReference>
<name>A0A2J7PTG2_9NEOP</name>
<proteinExistence type="predicted"/>
<dbReference type="AlphaFoldDB" id="A0A2J7PTG2"/>
<accession>A0A2J7PTG2</accession>
<gene>
    <name evidence="9" type="ORF">B7P43_G03235</name>
</gene>
<evidence type="ECO:0000256" key="1">
    <source>
        <dbReference type="ARBA" id="ARBA00004170"/>
    </source>
</evidence>
<dbReference type="InParanoid" id="A0A2J7PTG2"/>
<feature type="domain" description="Syntrophin split Pleckstrin homology (PH)" evidence="7">
    <location>
        <begin position="61"/>
        <end position="117"/>
    </location>
</feature>
<evidence type="ECO:0008006" key="11">
    <source>
        <dbReference type="Google" id="ProtNLM"/>
    </source>
</evidence>
<dbReference type="InterPro" id="IPR041428">
    <property type="entry name" value="PHsplit_syntrophin"/>
</dbReference>
<dbReference type="Pfam" id="PF23012">
    <property type="entry name" value="Syntrophin_4th"/>
    <property type="match status" value="1"/>
</dbReference>
<keyword evidence="10" id="KW-1185">Reference proteome</keyword>
<dbReference type="STRING" id="105785.A0A2J7PTG2"/>
<comment type="caution">
    <text evidence="9">The sequence shown here is derived from an EMBL/GenBank/DDBJ whole genome shotgun (WGS) entry which is preliminary data.</text>
</comment>
<protein>
    <recommendedName>
        <fullName evidence="11">Gamma-1-syntrophin</fullName>
    </recommendedName>
</protein>
<dbReference type="InterPro" id="IPR011993">
    <property type="entry name" value="PH-like_dom_sf"/>
</dbReference>